<evidence type="ECO:0000313" key="1">
    <source>
        <dbReference type="EMBL" id="MPC61447.1"/>
    </source>
</evidence>
<dbReference type="EMBL" id="VSRR010018554">
    <property type="protein sequence ID" value="MPC61447.1"/>
    <property type="molecule type" value="Genomic_DNA"/>
</dbReference>
<sequence>MELRGLVGAGVGSGMEAWTGVGRGERVEAEVGVLGVQGFWWVKSAREDASHIMLGPIMLQFLQLHGLEASWTLFKGGAVAGTTKQTMVLPDTSISVMVTTAFPAAGMSIAGNVAVAKQETVGAAHDWQGVGPNMVDHVTYGHPLREGPMEFQVYGQVWDCLSVLVIIWEA</sequence>
<gene>
    <name evidence="1" type="ORF">E2C01_055519</name>
</gene>
<comment type="caution">
    <text evidence="1">The sequence shown here is derived from an EMBL/GenBank/DDBJ whole genome shotgun (WGS) entry which is preliminary data.</text>
</comment>
<dbReference type="Proteomes" id="UP000324222">
    <property type="component" value="Unassembled WGS sequence"/>
</dbReference>
<evidence type="ECO:0000313" key="2">
    <source>
        <dbReference type="Proteomes" id="UP000324222"/>
    </source>
</evidence>
<keyword evidence="2" id="KW-1185">Reference proteome</keyword>
<reference evidence="1 2" key="1">
    <citation type="submission" date="2019-05" db="EMBL/GenBank/DDBJ databases">
        <title>Another draft genome of Portunus trituberculatus and its Hox gene families provides insights of decapod evolution.</title>
        <authorList>
            <person name="Jeong J.-H."/>
            <person name="Song I."/>
            <person name="Kim S."/>
            <person name="Choi T."/>
            <person name="Kim D."/>
            <person name="Ryu S."/>
            <person name="Kim W."/>
        </authorList>
    </citation>
    <scope>NUCLEOTIDE SEQUENCE [LARGE SCALE GENOMIC DNA]</scope>
    <source>
        <tissue evidence="1">Muscle</tissue>
    </source>
</reference>
<name>A0A5B7GW60_PORTR</name>
<accession>A0A5B7GW60</accession>
<dbReference type="AlphaFoldDB" id="A0A5B7GW60"/>
<organism evidence="1 2">
    <name type="scientific">Portunus trituberculatus</name>
    <name type="common">Swimming crab</name>
    <name type="synonym">Neptunus trituberculatus</name>
    <dbReference type="NCBI Taxonomy" id="210409"/>
    <lineage>
        <taxon>Eukaryota</taxon>
        <taxon>Metazoa</taxon>
        <taxon>Ecdysozoa</taxon>
        <taxon>Arthropoda</taxon>
        <taxon>Crustacea</taxon>
        <taxon>Multicrustacea</taxon>
        <taxon>Malacostraca</taxon>
        <taxon>Eumalacostraca</taxon>
        <taxon>Eucarida</taxon>
        <taxon>Decapoda</taxon>
        <taxon>Pleocyemata</taxon>
        <taxon>Brachyura</taxon>
        <taxon>Eubrachyura</taxon>
        <taxon>Portunoidea</taxon>
        <taxon>Portunidae</taxon>
        <taxon>Portuninae</taxon>
        <taxon>Portunus</taxon>
    </lineage>
</organism>
<proteinExistence type="predicted"/>
<protein>
    <submittedName>
        <fullName evidence="1">Uncharacterized protein</fullName>
    </submittedName>
</protein>